<dbReference type="PANTHER" id="PTHR22146:SF17">
    <property type="entry name" value="PROTEIN FAM166B-LIKE PROTEIN"/>
    <property type="match status" value="1"/>
</dbReference>
<evidence type="ECO:0000313" key="7">
    <source>
        <dbReference type="EMBL" id="KAF2880526.1"/>
    </source>
</evidence>
<feature type="domain" description="Ciliary microtubule inner protein 2A-C-like" evidence="6">
    <location>
        <begin position="97"/>
        <end position="138"/>
    </location>
</feature>
<comment type="similarity">
    <text evidence="5">Belongs to the CIMIP2 family.</text>
</comment>
<dbReference type="AlphaFoldDB" id="A0A8K0C834"/>
<dbReference type="PANTHER" id="PTHR22146">
    <property type="entry name" value="CAT EYE SYNDROME CRITICAL REGION PROTEIN 6"/>
    <property type="match status" value="1"/>
</dbReference>
<comment type="caution">
    <text evidence="7">The sequence shown here is derived from an EMBL/GenBank/DDBJ whole genome shotgun (WGS) entry which is preliminary data.</text>
</comment>
<evidence type="ECO:0000256" key="3">
    <source>
        <dbReference type="ARBA" id="ARBA00023212"/>
    </source>
</evidence>
<organism evidence="7 8">
    <name type="scientific">Ignelater luminosus</name>
    <name type="common">Cucubano</name>
    <name type="synonym">Pyrophorus luminosus</name>
    <dbReference type="NCBI Taxonomy" id="2038154"/>
    <lineage>
        <taxon>Eukaryota</taxon>
        <taxon>Metazoa</taxon>
        <taxon>Ecdysozoa</taxon>
        <taxon>Arthropoda</taxon>
        <taxon>Hexapoda</taxon>
        <taxon>Insecta</taxon>
        <taxon>Pterygota</taxon>
        <taxon>Neoptera</taxon>
        <taxon>Endopterygota</taxon>
        <taxon>Coleoptera</taxon>
        <taxon>Polyphaga</taxon>
        <taxon>Elateriformia</taxon>
        <taxon>Elateroidea</taxon>
        <taxon>Elateridae</taxon>
        <taxon>Agrypninae</taxon>
        <taxon>Pyrophorini</taxon>
        <taxon>Ignelater</taxon>
    </lineage>
</organism>
<accession>A0A8K0C834</accession>
<keyword evidence="2" id="KW-0963">Cytoplasm</keyword>
<evidence type="ECO:0000256" key="2">
    <source>
        <dbReference type="ARBA" id="ARBA00022490"/>
    </source>
</evidence>
<feature type="domain" description="Ciliary microtubule inner protein 2A-C-like" evidence="6">
    <location>
        <begin position="20"/>
        <end position="63"/>
    </location>
</feature>
<dbReference type="InterPro" id="IPR018902">
    <property type="entry name" value="CMI2A-C-like_dom"/>
</dbReference>
<comment type="subcellular location">
    <subcellularLocation>
        <location evidence="1">Cytoplasm</location>
        <location evidence="1">Cytoskeleton</location>
        <location evidence="1">Cilium axoneme</location>
    </subcellularLocation>
</comment>
<evidence type="ECO:0000313" key="8">
    <source>
        <dbReference type="Proteomes" id="UP000801492"/>
    </source>
</evidence>
<dbReference type="Pfam" id="PF10629">
    <property type="entry name" value="CMI2B-like"/>
    <property type="match status" value="2"/>
</dbReference>
<proteinExistence type="inferred from homology"/>
<evidence type="ECO:0000256" key="1">
    <source>
        <dbReference type="ARBA" id="ARBA00004430"/>
    </source>
</evidence>
<protein>
    <recommendedName>
        <fullName evidence="6">Ciliary microtubule inner protein 2A-C-like domain-containing protein</fullName>
    </recommendedName>
</protein>
<dbReference type="GO" id="GO:0015630">
    <property type="term" value="C:microtubule cytoskeleton"/>
    <property type="evidence" value="ECO:0007669"/>
    <property type="project" value="UniProtKB-ARBA"/>
</dbReference>
<dbReference type="OrthoDB" id="8181742at2759"/>
<keyword evidence="8" id="KW-1185">Reference proteome</keyword>
<dbReference type="GO" id="GO:0005930">
    <property type="term" value="C:axoneme"/>
    <property type="evidence" value="ECO:0007669"/>
    <property type="project" value="UniProtKB-SubCell"/>
</dbReference>
<evidence type="ECO:0000256" key="5">
    <source>
        <dbReference type="ARBA" id="ARBA00035661"/>
    </source>
</evidence>
<dbReference type="Proteomes" id="UP000801492">
    <property type="component" value="Unassembled WGS sequence"/>
</dbReference>
<keyword evidence="3" id="KW-0206">Cytoskeleton</keyword>
<sequence length="254" mass="29687">MFVPVTSNEKYEMLSRASGSFIPGYTGHCPTLRFHFGKCYGAKTKEIMQDLRDKGVYKDVERYPYRADDPGKVLLKPIERTKGQTKDFAADAYNRCPKYILGYTGFIPTINFRYGKSFGRAADDSLSDFRINQSRVRQRREEIDKMFRTKSAPRATSIRQRDDVTKTLQEYEDQIRFREKEISPEYPPIAGYTGHIPRVKGNEESLSQRYNTVVKRGLSILKQERDKREELNKAKYKITEIFEQGEGKYTYKDM</sequence>
<name>A0A8K0C834_IGNLU</name>
<evidence type="ECO:0000259" key="6">
    <source>
        <dbReference type="Pfam" id="PF10629"/>
    </source>
</evidence>
<keyword evidence="4" id="KW-0966">Cell projection</keyword>
<dbReference type="EMBL" id="VTPC01090959">
    <property type="protein sequence ID" value="KAF2880526.1"/>
    <property type="molecule type" value="Genomic_DNA"/>
</dbReference>
<reference evidence="7" key="1">
    <citation type="submission" date="2019-08" db="EMBL/GenBank/DDBJ databases">
        <title>The genome of the North American firefly Photinus pyralis.</title>
        <authorList>
            <consortium name="Photinus pyralis genome working group"/>
            <person name="Fallon T.R."/>
            <person name="Sander Lower S.E."/>
            <person name="Weng J.-K."/>
        </authorList>
    </citation>
    <scope>NUCLEOTIDE SEQUENCE</scope>
    <source>
        <strain evidence="7">TRF0915ILg1</strain>
        <tissue evidence="7">Whole body</tissue>
    </source>
</reference>
<evidence type="ECO:0000256" key="4">
    <source>
        <dbReference type="ARBA" id="ARBA00023273"/>
    </source>
</evidence>
<gene>
    <name evidence="7" type="ORF">ILUMI_25639</name>
</gene>